<protein>
    <submittedName>
        <fullName evidence="1">Uncharacterized protein</fullName>
    </submittedName>
</protein>
<organism evidence="1 2">
    <name type="scientific">Microbacterium esteraromaticum</name>
    <dbReference type="NCBI Taxonomy" id="57043"/>
    <lineage>
        <taxon>Bacteria</taxon>
        <taxon>Bacillati</taxon>
        <taxon>Actinomycetota</taxon>
        <taxon>Actinomycetes</taxon>
        <taxon>Micrococcales</taxon>
        <taxon>Microbacteriaceae</taxon>
        <taxon>Microbacterium</taxon>
    </lineage>
</organism>
<proteinExistence type="predicted"/>
<evidence type="ECO:0000313" key="1">
    <source>
        <dbReference type="EMBL" id="MBN8204594.1"/>
    </source>
</evidence>
<gene>
    <name evidence="1" type="ORF">JF543_01315</name>
</gene>
<sequence length="354" mass="37093">MMQGRTVSGARARLRADLTLLGIVGALLLAAITAGGMSLYKQFYSPAAFVSHYLDLLASGRVADALLLPGVAVDLAVLQESGLQGTSSEALLRQAALAPLSDIEVIAHSEEDGEHRVRVAYEAGGINGTSTFTVVQDGWLGVAPNWRFDRSPLAEIELNLRGSDAFTVNGFAIDRRQIIEPGEEADPLAPLHMLVLTPGLYSVSVDTAVAATPGVSVLADTAAARTPVAVQAQATPKFIEVAQQQVEQFLLTCAEQEVLQPTSCPFGLEVQNRLAPGSTPDWSIVAQPEVSVVPDGAHWAIPAADAVAHIDVDIQSLYDGSVRALSEDVPFQISGTVVVLADGSLSIRVGSPSG</sequence>
<reference evidence="1" key="1">
    <citation type="submission" date="2020-12" db="EMBL/GenBank/DDBJ databases">
        <title>PHA producing bacteria isolated from mangrove.</title>
        <authorList>
            <person name="Zheng W."/>
            <person name="Yu S."/>
            <person name="Huang Y."/>
        </authorList>
    </citation>
    <scope>NUCLEOTIDE SEQUENCE</scope>
    <source>
        <strain evidence="1">GN8-5</strain>
    </source>
</reference>
<accession>A0A939IU29</accession>
<dbReference type="EMBL" id="JAEMWU010000001">
    <property type="protein sequence ID" value="MBN8204594.1"/>
    <property type="molecule type" value="Genomic_DNA"/>
</dbReference>
<comment type="caution">
    <text evidence="1">The sequence shown here is derived from an EMBL/GenBank/DDBJ whole genome shotgun (WGS) entry which is preliminary data.</text>
</comment>
<dbReference type="RefSeq" id="WP_206821450.1">
    <property type="nucleotide sequence ID" value="NZ_CP063379.1"/>
</dbReference>
<evidence type="ECO:0000313" key="2">
    <source>
        <dbReference type="Proteomes" id="UP000664385"/>
    </source>
</evidence>
<name>A0A939IU29_9MICO</name>
<dbReference type="AlphaFoldDB" id="A0A939IU29"/>
<dbReference type="Proteomes" id="UP000664385">
    <property type="component" value="Unassembled WGS sequence"/>
</dbReference>